<evidence type="ECO:0000313" key="2">
    <source>
        <dbReference type="EMBL" id="EGJ48502.1"/>
    </source>
</evidence>
<dbReference type="HOGENOM" id="CLU_040465_1_0_7"/>
<evidence type="ECO:0000313" key="3">
    <source>
        <dbReference type="Proteomes" id="UP000007844"/>
    </source>
</evidence>
<dbReference type="GO" id="GO:0016051">
    <property type="term" value="P:carbohydrate biosynthetic process"/>
    <property type="evidence" value="ECO:0007669"/>
    <property type="project" value="InterPro"/>
</dbReference>
<dbReference type="RefSeq" id="WP_014258369.1">
    <property type="nucleotide sequence ID" value="NC_016629.1"/>
</dbReference>
<dbReference type="SUPFAM" id="SSF51569">
    <property type="entry name" value="Aldolase"/>
    <property type="match status" value="1"/>
</dbReference>
<sequence length="361" mass="38988">MLQNRIPATLEVRSGPVNKRVGFGAPCFLVAEIGQNHQGDPAKARELVMAAARCGADAVKFQKRDVDALLTRAGQARPYTGPNSFGPTYGEHRRALELSLDQLAECKTLAESLGLVFFATPWDPVSLDQLARLGVGLLKICSADVINLPLIRKAAALQLPLIISTGMSELAEIDAAVANATRFHEQIILLHCNSTYPCPPEEISLPVMELIRRRYGLPVGYSGHELGLGPSVAAAALGACVIERHFTLDRRLPGTDHQASLEPAEFASLASMVRDVEKARLVGEKQVFAGERNAAAKLRKSLVAARDLPANHRLGAEDFLAKSAGDPRDGISPLDLERIMGKKLLVAVRQDEMLAWNMLTG</sequence>
<dbReference type="STRING" id="690850.Desaf_0142"/>
<feature type="domain" description="AFP-like" evidence="1">
    <location>
        <begin position="301"/>
        <end position="361"/>
    </location>
</feature>
<gene>
    <name evidence="2" type="ORF">Desaf_0142</name>
</gene>
<reference evidence="2 3" key="1">
    <citation type="journal article" date="2011" name="J. Bacteriol.">
        <title>Genome sequence of the mercury-methylating and pleomorphic Desulfovibrio africanus Strain Walvis Bay.</title>
        <authorList>
            <person name="Brown S.D."/>
            <person name="Wall J.D."/>
            <person name="Kucken A.M."/>
            <person name="Gilmour C.C."/>
            <person name="Podar M."/>
            <person name="Brandt C.C."/>
            <person name="Teshima H."/>
            <person name="Detter J.C."/>
            <person name="Han C.S."/>
            <person name="Land M.L."/>
            <person name="Lucas S."/>
            <person name="Han J."/>
            <person name="Pennacchio L."/>
            <person name="Nolan M."/>
            <person name="Pitluck S."/>
            <person name="Woyke T."/>
            <person name="Goodwin L."/>
            <person name="Palumbo A.V."/>
            <person name="Elias D.A."/>
        </authorList>
    </citation>
    <scope>NUCLEOTIDE SEQUENCE [LARGE SCALE GENOMIC DNA]</scope>
    <source>
        <strain evidence="2 3">Walvis Bay</strain>
    </source>
</reference>
<dbReference type="CDD" id="cd11615">
    <property type="entry name" value="SAF_NeuB_like"/>
    <property type="match status" value="1"/>
</dbReference>
<evidence type="ECO:0000259" key="1">
    <source>
        <dbReference type="PROSITE" id="PS50844"/>
    </source>
</evidence>
<dbReference type="InterPro" id="IPR013132">
    <property type="entry name" value="PseI/NeuA/B-like_N"/>
</dbReference>
<dbReference type="SUPFAM" id="SSF51269">
    <property type="entry name" value="AFP III-like domain"/>
    <property type="match status" value="1"/>
</dbReference>
<accession>F3YVB0</accession>
<dbReference type="InterPro" id="IPR057736">
    <property type="entry name" value="SAF_PseI/NeuA/NeuB"/>
</dbReference>
<dbReference type="eggNOG" id="COG2089">
    <property type="taxonomic scope" value="Bacteria"/>
</dbReference>
<dbReference type="GO" id="GO:0047444">
    <property type="term" value="F:N-acylneuraminate-9-phosphate synthase activity"/>
    <property type="evidence" value="ECO:0007669"/>
    <property type="project" value="TreeGrafter"/>
</dbReference>
<keyword evidence="3" id="KW-1185">Reference proteome</keyword>
<dbReference type="InterPro" id="IPR013785">
    <property type="entry name" value="Aldolase_TIM"/>
</dbReference>
<dbReference type="SMART" id="SM00858">
    <property type="entry name" value="SAF"/>
    <property type="match status" value="1"/>
</dbReference>
<dbReference type="Proteomes" id="UP000007844">
    <property type="component" value="Chromosome"/>
</dbReference>
<protein>
    <submittedName>
        <fullName evidence="2">N-acetylneuraminate synthase</fullName>
    </submittedName>
</protein>
<dbReference type="PANTHER" id="PTHR42966:SF1">
    <property type="entry name" value="SIALIC ACID SYNTHASE"/>
    <property type="match status" value="1"/>
</dbReference>
<dbReference type="Pfam" id="PF03102">
    <property type="entry name" value="NeuB"/>
    <property type="match status" value="1"/>
</dbReference>
<dbReference type="PROSITE" id="PS50844">
    <property type="entry name" value="AFP_LIKE"/>
    <property type="match status" value="1"/>
</dbReference>
<dbReference type="Gene3D" id="3.90.1210.10">
    <property type="entry name" value="Antifreeze-like/N-acetylneuraminic acid synthase C-terminal domain"/>
    <property type="match status" value="1"/>
</dbReference>
<dbReference type="Gene3D" id="3.20.20.70">
    <property type="entry name" value="Aldolase class I"/>
    <property type="match status" value="1"/>
</dbReference>
<dbReference type="KEGG" id="daf:Desaf_0142"/>
<dbReference type="InterPro" id="IPR036732">
    <property type="entry name" value="AFP_Neu5c_C_sf"/>
</dbReference>
<name>F3YVB0_DESAF</name>
<organism evidence="2 3">
    <name type="scientific">Desulfocurvibacter africanus subsp. africanus str. Walvis Bay</name>
    <dbReference type="NCBI Taxonomy" id="690850"/>
    <lineage>
        <taxon>Bacteria</taxon>
        <taxon>Pseudomonadati</taxon>
        <taxon>Thermodesulfobacteriota</taxon>
        <taxon>Desulfovibrionia</taxon>
        <taxon>Desulfovibrionales</taxon>
        <taxon>Desulfovibrionaceae</taxon>
        <taxon>Desulfocurvibacter</taxon>
    </lineage>
</organism>
<dbReference type="EMBL" id="CP003221">
    <property type="protein sequence ID" value="EGJ48502.1"/>
    <property type="molecule type" value="Genomic_DNA"/>
</dbReference>
<dbReference type="PANTHER" id="PTHR42966">
    <property type="entry name" value="N-ACETYLNEURAMINATE SYNTHASE"/>
    <property type="match status" value="1"/>
</dbReference>
<dbReference type="InterPro" id="IPR051690">
    <property type="entry name" value="PseI-like"/>
</dbReference>
<proteinExistence type="predicted"/>
<dbReference type="AlphaFoldDB" id="F3YVB0"/>
<dbReference type="Pfam" id="PF08666">
    <property type="entry name" value="SAF"/>
    <property type="match status" value="1"/>
</dbReference>
<dbReference type="InterPro" id="IPR013974">
    <property type="entry name" value="SAF"/>
</dbReference>
<dbReference type="InterPro" id="IPR006190">
    <property type="entry name" value="SAF_AFP_Neu5Ac"/>
</dbReference>